<dbReference type="EMBL" id="JBJQOH010000007">
    <property type="protein sequence ID" value="KAL3681276.1"/>
    <property type="molecule type" value="Genomic_DNA"/>
</dbReference>
<keyword evidence="3" id="KW-1185">Reference proteome</keyword>
<dbReference type="AlphaFoldDB" id="A0ABD3GRG6"/>
<name>A0ABD3GRG6_9MARC</name>
<reference evidence="2 3" key="1">
    <citation type="submission" date="2024-09" db="EMBL/GenBank/DDBJ databases">
        <title>Chromosome-scale assembly of Riccia sorocarpa.</title>
        <authorList>
            <person name="Paukszto L."/>
        </authorList>
    </citation>
    <scope>NUCLEOTIDE SEQUENCE [LARGE SCALE GENOMIC DNA]</scope>
    <source>
        <strain evidence="2">LP-2024</strain>
        <tissue evidence="2">Aerial parts of the thallus</tissue>
    </source>
</reference>
<feature type="compositionally biased region" description="Low complexity" evidence="1">
    <location>
        <begin position="187"/>
        <end position="199"/>
    </location>
</feature>
<protein>
    <submittedName>
        <fullName evidence="2">Uncharacterized protein</fullName>
    </submittedName>
</protein>
<dbReference type="Proteomes" id="UP001633002">
    <property type="component" value="Unassembled WGS sequence"/>
</dbReference>
<proteinExistence type="predicted"/>
<feature type="region of interest" description="Disordered" evidence="1">
    <location>
        <begin position="169"/>
        <end position="237"/>
    </location>
</feature>
<evidence type="ECO:0000313" key="3">
    <source>
        <dbReference type="Proteomes" id="UP001633002"/>
    </source>
</evidence>
<evidence type="ECO:0000256" key="1">
    <source>
        <dbReference type="SAM" id="MobiDB-lite"/>
    </source>
</evidence>
<gene>
    <name evidence="2" type="ORF">R1sor_024232</name>
</gene>
<evidence type="ECO:0000313" key="2">
    <source>
        <dbReference type="EMBL" id="KAL3681276.1"/>
    </source>
</evidence>
<comment type="caution">
    <text evidence="2">The sequence shown here is derived from an EMBL/GenBank/DDBJ whole genome shotgun (WGS) entry which is preliminary data.</text>
</comment>
<feature type="region of interest" description="Disordered" evidence="1">
    <location>
        <begin position="317"/>
        <end position="349"/>
    </location>
</feature>
<sequence>MERGVLSYYLEGNLAIGLFRNWVMANWAKKLRVTVEIVQECGNRDFLTMLKTRQDRDVVLSHVHPHIRGCVVAHMQWTLDMDMVGYKPKMKPLEVEVSYLPKWAKKELPKVFLSLGPVLSFPPETQEMLQSSVMATILWDQVKSLPDSVFLSLAGCKYKCQLRKVMHKKEDDDIDDSDWEETADNHQNNGAEANQNGQELSSNIQGKSRTRKGGSSGNMARSSSDGSGGTTTNGDSSQLKEFDLNMLAGDADVTQTSRTSAADKGGDQNQMFLGVKFLQQLEYGVLLGAHNWVNDTFSQRLESIPRQATLEEVETGQEVEDFRGQSSLVPQGMPEVIMPGPGDNNEREE</sequence>
<organism evidence="2 3">
    <name type="scientific">Riccia sorocarpa</name>
    <dbReference type="NCBI Taxonomy" id="122646"/>
    <lineage>
        <taxon>Eukaryota</taxon>
        <taxon>Viridiplantae</taxon>
        <taxon>Streptophyta</taxon>
        <taxon>Embryophyta</taxon>
        <taxon>Marchantiophyta</taxon>
        <taxon>Marchantiopsida</taxon>
        <taxon>Marchantiidae</taxon>
        <taxon>Marchantiales</taxon>
        <taxon>Ricciaceae</taxon>
        <taxon>Riccia</taxon>
    </lineage>
</organism>
<feature type="compositionally biased region" description="Acidic residues" evidence="1">
    <location>
        <begin position="172"/>
        <end position="182"/>
    </location>
</feature>
<accession>A0ABD3GRG6</accession>